<dbReference type="InterPro" id="IPR029058">
    <property type="entry name" value="AB_hydrolase_fold"/>
</dbReference>
<dbReference type="RefSeq" id="WP_009546353.1">
    <property type="nucleotide sequence ID" value="NC_010547.1"/>
</dbReference>
<proteinExistence type="predicted"/>
<dbReference type="OrthoDB" id="556502at2"/>
<organism evidence="1 2">
    <name type="scientific">Crocosphaera subtropica (strain ATCC 51142 / BH68)</name>
    <name type="common">Cyanothece sp. (strain ATCC 51142)</name>
    <dbReference type="NCBI Taxonomy" id="43989"/>
    <lineage>
        <taxon>Bacteria</taxon>
        <taxon>Bacillati</taxon>
        <taxon>Cyanobacteriota</taxon>
        <taxon>Cyanophyceae</taxon>
        <taxon>Oscillatoriophycideae</taxon>
        <taxon>Chroococcales</taxon>
        <taxon>Aphanothecaceae</taxon>
        <taxon>Crocosphaera</taxon>
        <taxon>Crocosphaera subtropica</taxon>
    </lineage>
</organism>
<keyword evidence="2" id="KW-1185">Reference proteome</keyword>
<dbReference type="SUPFAM" id="SSF53474">
    <property type="entry name" value="alpha/beta-Hydrolases"/>
    <property type="match status" value="1"/>
</dbReference>
<dbReference type="Gene3D" id="3.40.50.1820">
    <property type="entry name" value="alpha/beta hydrolase"/>
    <property type="match status" value="1"/>
</dbReference>
<dbReference type="HOGENOM" id="CLU_075528_2_0_3"/>
<dbReference type="AlphaFoldDB" id="B1X271"/>
<evidence type="ECO:0000313" key="1">
    <source>
        <dbReference type="EMBL" id="ACB54232.1"/>
    </source>
</evidence>
<evidence type="ECO:0008006" key="3">
    <source>
        <dbReference type="Google" id="ProtNLM"/>
    </source>
</evidence>
<protein>
    <recommendedName>
        <fullName evidence="3">AB hydrolase-1 domain-containing protein</fullName>
    </recommendedName>
</protein>
<reference evidence="1 2" key="1">
    <citation type="journal article" date="2008" name="Proc. Natl. Acad. Sci. U.S.A.">
        <title>The genome of Cyanothece 51142, a unicellular diazotrophic cyanobacterium important in the marine nitrogen cycle.</title>
        <authorList>
            <person name="Welsh E.A."/>
            <person name="Liberton M."/>
            <person name="Stoeckel J."/>
            <person name="Loh T."/>
            <person name="Elvitigala T."/>
            <person name="Wang C."/>
            <person name="Wollam A."/>
            <person name="Fulton R.S."/>
            <person name="Clifton S.W."/>
            <person name="Jacobs J.M."/>
            <person name="Aurora R."/>
            <person name="Ghosh B.K."/>
            <person name="Sherman L.A."/>
            <person name="Smith R.D."/>
            <person name="Wilson R.K."/>
            <person name="Pakrasi H.B."/>
        </authorList>
    </citation>
    <scope>NUCLEOTIDE SEQUENCE [LARGE SCALE GENOMIC DNA]</scope>
    <source>
        <strain evidence="2">ATCC 51142 / BH68</strain>
    </source>
</reference>
<evidence type="ECO:0000313" key="2">
    <source>
        <dbReference type="Proteomes" id="UP000001203"/>
    </source>
</evidence>
<accession>B1X271</accession>
<dbReference type="EMBL" id="CP000807">
    <property type="protein sequence ID" value="ACB54232.1"/>
    <property type="molecule type" value="Genomic_DNA"/>
</dbReference>
<dbReference type="PANTHER" id="PTHR37946">
    <property type="entry name" value="SLL1969 PROTEIN"/>
    <property type="match status" value="1"/>
</dbReference>
<dbReference type="Proteomes" id="UP000001203">
    <property type="component" value="Chromosome linear"/>
</dbReference>
<name>B1X271_CROS5</name>
<sequence length="209" mass="23195">MKILLIHGLSRTPLSLANLEWYLQQKGAKTEQFAYLAFAETFEKIVERLREHLQTLGQQGSYGVVAHSLGGLLMRAALGITSLERPQHIVMLGTPNQPPRLASYAWRVPPFQWWTGQCGFNLTNHDFFASLPKLDSPYTIVAGTGGPRGFWNPFGNELNDGIVAVSETLLSDFDNVIQLPVWHTFMMNDPTVQQTVAQALCLGEAGVKV</sequence>
<dbReference type="eggNOG" id="COG1075">
    <property type="taxonomic scope" value="Bacteria"/>
</dbReference>
<dbReference type="ESTHER" id="cyaa5-b1x271">
    <property type="family name" value="6_AlphaBeta_hydrolase"/>
</dbReference>
<dbReference type="PANTHER" id="PTHR37946:SF1">
    <property type="entry name" value="SLL1969 PROTEIN"/>
    <property type="match status" value="1"/>
</dbReference>
<dbReference type="KEGG" id="cyt:cce_4886"/>
<dbReference type="STRING" id="43989.cce_4886"/>
<gene>
    <name evidence="1" type="ordered locus">cce_4886</name>
</gene>